<gene>
    <name evidence="2" type="ORF">AAE3_LOCUS12269</name>
</gene>
<dbReference type="GO" id="GO:0004672">
    <property type="term" value="F:protein kinase activity"/>
    <property type="evidence" value="ECO:0007669"/>
    <property type="project" value="InterPro"/>
</dbReference>
<proteinExistence type="predicted"/>
<dbReference type="SUPFAM" id="SSF56112">
    <property type="entry name" value="Protein kinase-like (PK-like)"/>
    <property type="match status" value="1"/>
</dbReference>
<sequence>MGNTSSLTAPLTSESTLRPELLPYEHFWVLLQPYLLEQGYKLRPRYDPRWKPSWKRRAWFRSHFTPEDKLAIRKPDVIDAIRIRDNTAVVLKVVERFGDELRIIQYLNSEPLRADPRNHTVPLLDVVALPNYSDRVIIVMPMLTGFCSLPFRYVSEVMEALDQFLEGLAFMHDNGVIHRDACRLNLMMDTTKIIPGGFHFLWRIVELDGKTPIQWHDRRSVSPVSYYFIDFGLSLLVSKDEDYVPGYGWVGQDRTVPECFSGAPYNTYHLDVYQLGNIIRQLCQAYPGLAFLIPLGEAMTHQKPTERPGAGQASQLLRYILSKLSKDQLAQRIWHRDVTAEERQMVEDKGVNPMMCASGI</sequence>
<evidence type="ECO:0000259" key="1">
    <source>
        <dbReference type="PROSITE" id="PS50011"/>
    </source>
</evidence>
<comment type="caution">
    <text evidence="2">The sequence shown here is derived from an EMBL/GenBank/DDBJ whole genome shotgun (WGS) entry which is preliminary data.</text>
</comment>
<evidence type="ECO:0000313" key="3">
    <source>
        <dbReference type="Proteomes" id="UP000467700"/>
    </source>
</evidence>
<dbReference type="PROSITE" id="PS50011">
    <property type="entry name" value="PROTEIN_KINASE_DOM"/>
    <property type="match status" value="1"/>
</dbReference>
<dbReference type="EMBL" id="CACVBS010000084">
    <property type="protein sequence ID" value="CAA7270059.1"/>
    <property type="molecule type" value="Genomic_DNA"/>
</dbReference>
<dbReference type="GO" id="GO:0005524">
    <property type="term" value="F:ATP binding"/>
    <property type="evidence" value="ECO:0007669"/>
    <property type="project" value="InterPro"/>
</dbReference>
<feature type="domain" description="Protein kinase" evidence="1">
    <location>
        <begin position="1"/>
        <end position="355"/>
    </location>
</feature>
<accession>A0A8S0VUD9</accession>
<name>A0A8S0VUD9_CYCAE</name>
<organism evidence="2 3">
    <name type="scientific">Cyclocybe aegerita</name>
    <name type="common">Black poplar mushroom</name>
    <name type="synonym">Agrocybe aegerita</name>
    <dbReference type="NCBI Taxonomy" id="1973307"/>
    <lineage>
        <taxon>Eukaryota</taxon>
        <taxon>Fungi</taxon>
        <taxon>Dikarya</taxon>
        <taxon>Basidiomycota</taxon>
        <taxon>Agaricomycotina</taxon>
        <taxon>Agaricomycetes</taxon>
        <taxon>Agaricomycetidae</taxon>
        <taxon>Agaricales</taxon>
        <taxon>Agaricineae</taxon>
        <taxon>Bolbitiaceae</taxon>
        <taxon>Cyclocybe</taxon>
    </lineage>
</organism>
<protein>
    <recommendedName>
        <fullName evidence="1">Protein kinase domain-containing protein</fullName>
    </recommendedName>
</protein>
<dbReference type="InterPro" id="IPR011009">
    <property type="entry name" value="Kinase-like_dom_sf"/>
</dbReference>
<evidence type="ECO:0000313" key="2">
    <source>
        <dbReference type="EMBL" id="CAA7270059.1"/>
    </source>
</evidence>
<dbReference type="SMART" id="SM00220">
    <property type="entry name" value="S_TKc"/>
    <property type="match status" value="1"/>
</dbReference>
<dbReference type="Proteomes" id="UP000467700">
    <property type="component" value="Unassembled WGS sequence"/>
</dbReference>
<dbReference type="AlphaFoldDB" id="A0A8S0VUD9"/>
<reference evidence="2 3" key="1">
    <citation type="submission" date="2020-01" db="EMBL/GenBank/DDBJ databases">
        <authorList>
            <person name="Gupta K D."/>
        </authorList>
    </citation>
    <scope>NUCLEOTIDE SEQUENCE [LARGE SCALE GENOMIC DNA]</scope>
</reference>
<dbReference type="InterPro" id="IPR000719">
    <property type="entry name" value="Prot_kinase_dom"/>
</dbReference>
<keyword evidence="3" id="KW-1185">Reference proteome</keyword>
<dbReference type="OrthoDB" id="5987198at2759"/>
<dbReference type="Gene3D" id="1.10.510.10">
    <property type="entry name" value="Transferase(Phosphotransferase) domain 1"/>
    <property type="match status" value="1"/>
</dbReference>